<comment type="caution">
    <text evidence="1">The sequence shown here is derived from an EMBL/GenBank/DDBJ whole genome shotgun (WGS) entry which is preliminary data.</text>
</comment>
<gene>
    <name evidence="1" type="ORF">K5P26_14500</name>
</gene>
<dbReference type="Proteomes" id="UP001166571">
    <property type="component" value="Unassembled WGS sequence"/>
</dbReference>
<reference evidence="1" key="1">
    <citation type="submission" date="2021-08" db="EMBL/GenBank/DDBJ databases">
        <title>Sphingopyxis panaciterrulae sp. nov., isolated from the surface water of the Yellow Sea.</title>
        <authorList>
            <person name="Gao Z."/>
            <person name="Zhang D."/>
            <person name="Zhang A."/>
        </authorList>
    </citation>
    <scope>NUCLEOTIDE SEQUENCE</scope>
    <source>
        <strain evidence="1">XHP0097</strain>
    </source>
</reference>
<organism evidence="1 2">
    <name type="scientific">Sphingopyxis jiangsuensis</name>
    <dbReference type="NCBI Taxonomy" id="2871171"/>
    <lineage>
        <taxon>Bacteria</taxon>
        <taxon>Pseudomonadati</taxon>
        <taxon>Pseudomonadota</taxon>
        <taxon>Alphaproteobacteria</taxon>
        <taxon>Sphingomonadales</taxon>
        <taxon>Sphingomonadaceae</taxon>
        <taxon>Sphingopyxis</taxon>
    </lineage>
</organism>
<accession>A0ABS7MH63</accession>
<proteinExistence type="predicted"/>
<dbReference type="EMBL" id="JAILXK010000002">
    <property type="protein sequence ID" value="MBY4638351.1"/>
    <property type="molecule type" value="Genomic_DNA"/>
</dbReference>
<evidence type="ECO:0000313" key="1">
    <source>
        <dbReference type="EMBL" id="MBY4638351.1"/>
    </source>
</evidence>
<protein>
    <submittedName>
        <fullName evidence="1">Uncharacterized protein</fullName>
    </submittedName>
</protein>
<name>A0ABS7MH63_9SPHN</name>
<sequence length="108" mass="12181">MVASYIGHRIIQLSEVLRDNHLALLKVQVVRERRATGILDNCVRSGNFTPARLLSLTEQALADMIMKKGRNLLSLRHEDLKEAIVRLPSNRLKAGGEARSREAFYNVS</sequence>
<dbReference type="RefSeq" id="WP_222137287.1">
    <property type="nucleotide sequence ID" value="NZ_JAILXK010000002.1"/>
</dbReference>
<evidence type="ECO:0000313" key="2">
    <source>
        <dbReference type="Proteomes" id="UP001166571"/>
    </source>
</evidence>
<keyword evidence="2" id="KW-1185">Reference proteome</keyword>